<reference evidence="8" key="1">
    <citation type="submission" date="2015-11" db="EMBL/GenBank/DDBJ databases">
        <title>De novo transcriptome assembly of four potential Pierce s Disease insect vectors from Arizona vineyards.</title>
        <authorList>
            <person name="Tassone E.E."/>
        </authorList>
    </citation>
    <scope>NUCLEOTIDE SEQUENCE</scope>
</reference>
<sequence length="349" mass="38286">MSVSVNLSNLCVNVFIVIFLLHWQFETCAAQNSGSNATGGNVDVTAADRVLQNKYRSLVMVISDLGKGDDHLFSGTLITPEWVLTAAHCLFSGGKRVSKFKVYAGVISYQEIQENKTTNSSQIRMVEMANTFVHPSYACCNALYNDFGLIKVSPKFELTKAVGITNLAGKPLAKEIETASLVGYGAQQGKTFGNFYTYKIAVKTMPVHRACPCGSKRKKGGSKQRPKKIHGFLCQFVVKDIRNLGYGDFGAALRVKNRVYGVFSSVMHKSYHRSCKKASLTRTSTIINTTVENYTTNVFSDTCGYVMWINNHTKSLKLEDIDSECGSKAGLLEPSYTAAVLLVLSALNT</sequence>
<dbReference type="InterPro" id="IPR050430">
    <property type="entry name" value="Peptidase_S1"/>
</dbReference>
<dbReference type="EMBL" id="GEBQ01023630">
    <property type="protein sequence ID" value="JAT16347.1"/>
    <property type="molecule type" value="Transcribed_RNA"/>
</dbReference>
<dbReference type="SUPFAM" id="SSF50494">
    <property type="entry name" value="Trypsin-like serine proteases"/>
    <property type="match status" value="1"/>
</dbReference>
<name>A0A1B6KY19_9HEMI</name>
<evidence type="ECO:0000256" key="2">
    <source>
        <dbReference type="ARBA" id="ARBA00022670"/>
    </source>
</evidence>
<keyword evidence="6" id="KW-0732">Signal</keyword>
<organism evidence="8">
    <name type="scientific">Graphocephala atropunctata</name>
    <dbReference type="NCBI Taxonomy" id="36148"/>
    <lineage>
        <taxon>Eukaryota</taxon>
        <taxon>Metazoa</taxon>
        <taxon>Ecdysozoa</taxon>
        <taxon>Arthropoda</taxon>
        <taxon>Hexapoda</taxon>
        <taxon>Insecta</taxon>
        <taxon>Pterygota</taxon>
        <taxon>Neoptera</taxon>
        <taxon>Paraneoptera</taxon>
        <taxon>Hemiptera</taxon>
        <taxon>Auchenorrhyncha</taxon>
        <taxon>Membracoidea</taxon>
        <taxon>Cicadellidae</taxon>
        <taxon>Cicadellinae</taxon>
        <taxon>Cicadellini</taxon>
        <taxon>Graphocephala</taxon>
    </lineage>
</organism>
<keyword evidence="3" id="KW-0378">Hydrolase</keyword>
<evidence type="ECO:0000256" key="3">
    <source>
        <dbReference type="ARBA" id="ARBA00022801"/>
    </source>
</evidence>
<dbReference type="PRINTS" id="PR00722">
    <property type="entry name" value="CHYMOTRYPSIN"/>
</dbReference>
<evidence type="ECO:0000256" key="4">
    <source>
        <dbReference type="ARBA" id="ARBA00022825"/>
    </source>
</evidence>
<feature type="chain" id="PRO_5008586960" description="Peptidase S1 domain-containing protein" evidence="6">
    <location>
        <begin position="31"/>
        <end position="349"/>
    </location>
</feature>
<comment type="similarity">
    <text evidence="1">Belongs to the peptidase S1 family.</text>
</comment>
<proteinExistence type="inferred from homology"/>
<keyword evidence="5" id="KW-1015">Disulfide bond</keyword>
<feature type="domain" description="Peptidase S1" evidence="7">
    <location>
        <begin position="37"/>
        <end position="314"/>
    </location>
</feature>
<feature type="non-terminal residue" evidence="8">
    <location>
        <position position="349"/>
    </location>
</feature>
<evidence type="ECO:0000256" key="6">
    <source>
        <dbReference type="SAM" id="SignalP"/>
    </source>
</evidence>
<dbReference type="InterPro" id="IPR001314">
    <property type="entry name" value="Peptidase_S1A"/>
</dbReference>
<dbReference type="InterPro" id="IPR009003">
    <property type="entry name" value="Peptidase_S1_PA"/>
</dbReference>
<dbReference type="PROSITE" id="PS50240">
    <property type="entry name" value="TRYPSIN_DOM"/>
    <property type="match status" value="1"/>
</dbReference>
<dbReference type="PANTHER" id="PTHR24276:SF98">
    <property type="entry name" value="FI18310P1-RELATED"/>
    <property type="match status" value="1"/>
</dbReference>
<dbReference type="InterPro" id="IPR043504">
    <property type="entry name" value="Peptidase_S1_PA_chymotrypsin"/>
</dbReference>
<evidence type="ECO:0000259" key="7">
    <source>
        <dbReference type="PROSITE" id="PS50240"/>
    </source>
</evidence>
<gene>
    <name evidence="8" type="ORF">g.32547</name>
</gene>
<dbReference type="InterPro" id="IPR018114">
    <property type="entry name" value="TRYPSIN_HIS"/>
</dbReference>
<feature type="signal peptide" evidence="6">
    <location>
        <begin position="1"/>
        <end position="30"/>
    </location>
</feature>
<evidence type="ECO:0000313" key="8">
    <source>
        <dbReference type="EMBL" id="JAT16347.1"/>
    </source>
</evidence>
<dbReference type="GO" id="GO:0006508">
    <property type="term" value="P:proteolysis"/>
    <property type="evidence" value="ECO:0007669"/>
    <property type="project" value="UniProtKB-KW"/>
</dbReference>
<keyword evidence="4" id="KW-0720">Serine protease</keyword>
<evidence type="ECO:0000256" key="5">
    <source>
        <dbReference type="ARBA" id="ARBA00023157"/>
    </source>
</evidence>
<dbReference type="Gene3D" id="2.40.10.10">
    <property type="entry name" value="Trypsin-like serine proteases"/>
    <property type="match status" value="1"/>
</dbReference>
<dbReference type="Pfam" id="PF00089">
    <property type="entry name" value="Trypsin"/>
    <property type="match status" value="1"/>
</dbReference>
<dbReference type="PANTHER" id="PTHR24276">
    <property type="entry name" value="POLYSERASE-RELATED"/>
    <property type="match status" value="1"/>
</dbReference>
<dbReference type="SMART" id="SM00020">
    <property type="entry name" value="Tryp_SPc"/>
    <property type="match status" value="1"/>
</dbReference>
<dbReference type="AlphaFoldDB" id="A0A1B6KY19"/>
<dbReference type="GO" id="GO:0004252">
    <property type="term" value="F:serine-type endopeptidase activity"/>
    <property type="evidence" value="ECO:0007669"/>
    <property type="project" value="InterPro"/>
</dbReference>
<dbReference type="PROSITE" id="PS00134">
    <property type="entry name" value="TRYPSIN_HIS"/>
    <property type="match status" value="1"/>
</dbReference>
<keyword evidence="2" id="KW-0645">Protease</keyword>
<protein>
    <recommendedName>
        <fullName evidence="7">Peptidase S1 domain-containing protein</fullName>
    </recommendedName>
</protein>
<dbReference type="InterPro" id="IPR001254">
    <property type="entry name" value="Trypsin_dom"/>
</dbReference>
<accession>A0A1B6KY19</accession>
<evidence type="ECO:0000256" key="1">
    <source>
        <dbReference type="ARBA" id="ARBA00007664"/>
    </source>
</evidence>